<dbReference type="EMBL" id="LASV01000085">
    <property type="protein sequence ID" value="KKA23832.1"/>
    <property type="molecule type" value="Genomic_DNA"/>
</dbReference>
<evidence type="ECO:0000313" key="3">
    <source>
        <dbReference type="EMBL" id="KKA23832.1"/>
    </source>
</evidence>
<comment type="caution">
    <text evidence="3">The sequence shown here is derived from an EMBL/GenBank/DDBJ whole genome shotgun (WGS) entry which is preliminary data.</text>
</comment>
<keyword evidence="4" id="KW-1185">Reference proteome</keyword>
<keyword evidence="2" id="KW-1133">Transmembrane helix</keyword>
<feature type="transmembrane region" description="Helical" evidence="2">
    <location>
        <begin position="564"/>
        <end position="587"/>
    </location>
</feature>
<keyword evidence="2" id="KW-0472">Membrane</keyword>
<feature type="region of interest" description="Disordered" evidence="1">
    <location>
        <begin position="26"/>
        <end position="46"/>
    </location>
</feature>
<dbReference type="RefSeq" id="XP_013330444.1">
    <property type="nucleotide sequence ID" value="XM_013474990.1"/>
</dbReference>
<sequence length="653" mass="74632">MSGVEPADIEQVDLERADLDPAKIALPRSPSFESSSQHAVDTARGSIDARRTQLAYINDIKALSHRSPHQKRTTALLGPTTCRWICWTFSNSGLSRPSHFPCTGCPPFLPGAAVTELLRQSATRIPDGIATRLLMVEDLTLETIDLLGGAFDLSPEFFEAHLWDTAYGQHNSAKEAGPPMWPTASMEKDFVSIKWFRPVVRFDDSASSSLWQKRLFKTTPQKEERERERKKEKKKKKRKKERRKRVHTVPPWISFFHKEVYPRGPVDEKNWNTKIRKVYEQLGKGRSTADVLREWCSHSWNPQSSNYLSGNPLHVLHYIIHCDHLDLLRVINETLNDIQDGLVEDNKVETHADYWTSLVKRCERNLPEVQKSLTTLETAIRPGTNEPYRRTARQLSVRVNEETAITLKRLKIISKSLATGMAIQDSRRGISEAESVTKLTEFAFFFLPLTLPASLLSMQVNELHQGVPISVFFVLSVTLIVVAYSLRLVIRSRAVKGFRHRCWKQISEETEQGKQGFPVKSMPTGIVIQWLWKKFGKFILLTSAVTGSLLAPPAVLWTRDMDNGLLAVITFILLFVALILIFFFGIFKEIRSRFRGIRELFREPESVDAWRSISCQILGIEVVNRFVSIRTGRWATPDDLRLERRALNLIPKP</sequence>
<accession>A0A0F4YZX6</accession>
<feature type="compositionally biased region" description="Basic residues" evidence="1">
    <location>
        <begin position="230"/>
        <end position="246"/>
    </location>
</feature>
<dbReference type="Proteomes" id="UP000053958">
    <property type="component" value="Unassembled WGS sequence"/>
</dbReference>
<organism evidence="3 4">
    <name type="scientific">Rasamsonia emersonii (strain ATCC 16479 / CBS 393.64 / IMI 116815)</name>
    <dbReference type="NCBI Taxonomy" id="1408163"/>
    <lineage>
        <taxon>Eukaryota</taxon>
        <taxon>Fungi</taxon>
        <taxon>Dikarya</taxon>
        <taxon>Ascomycota</taxon>
        <taxon>Pezizomycotina</taxon>
        <taxon>Eurotiomycetes</taxon>
        <taxon>Eurotiomycetidae</taxon>
        <taxon>Eurotiales</taxon>
        <taxon>Trichocomaceae</taxon>
        <taxon>Rasamsonia</taxon>
    </lineage>
</organism>
<dbReference type="STRING" id="1408163.A0A0F4YZX6"/>
<dbReference type="OrthoDB" id="3231000at2759"/>
<dbReference type="AlphaFoldDB" id="A0A0F4YZX6"/>
<name>A0A0F4YZX6_RASE3</name>
<feature type="compositionally biased region" description="Basic and acidic residues" evidence="1">
    <location>
        <begin position="220"/>
        <end position="229"/>
    </location>
</feature>
<keyword evidence="2" id="KW-0812">Transmembrane</keyword>
<gene>
    <name evidence="3" type="ORF">T310_2122</name>
</gene>
<feature type="region of interest" description="Disordered" evidence="1">
    <location>
        <begin position="218"/>
        <end position="246"/>
    </location>
</feature>
<protein>
    <submittedName>
        <fullName evidence="3">Uncharacterized protein</fullName>
    </submittedName>
</protein>
<dbReference type="GeneID" id="25314473"/>
<evidence type="ECO:0000256" key="1">
    <source>
        <dbReference type="SAM" id="MobiDB-lite"/>
    </source>
</evidence>
<evidence type="ECO:0000313" key="4">
    <source>
        <dbReference type="Proteomes" id="UP000053958"/>
    </source>
</evidence>
<proteinExistence type="predicted"/>
<feature type="transmembrane region" description="Helical" evidence="2">
    <location>
        <begin position="538"/>
        <end position="558"/>
    </location>
</feature>
<evidence type="ECO:0000256" key="2">
    <source>
        <dbReference type="SAM" id="Phobius"/>
    </source>
</evidence>
<feature type="transmembrane region" description="Helical" evidence="2">
    <location>
        <begin position="467"/>
        <end position="490"/>
    </location>
</feature>
<reference evidence="3 4" key="1">
    <citation type="submission" date="2015-04" db="EMBL/GenBank/DDBJ databases">
        <authorList>
            <person name="Heijne W.H."/>
            <person name="Fedorova N.D."/>
            <person name="Nierman W.C."/>
            <person name="Vollebregt A.W."/>
            <person name="Zhao Z."/>
            <person name="Wu L."/>
            <person name="Kumar M."/>
            <person name="Stam H."/>
            <person name="van den Berg M.A."/>
            <person name="Pel H.J."/>
        </authorList>
    </citation>
    <scope>NUCLEOTIDE SEQUENCE [LARGE SCALE GENOMIC DNA]</scope>
    <source>
        <strain evidence="3 4">CBS 393.64</strain>
    </source>
</reference>